<keyword evidence="2" id="KW-0813">Transport</keyword>
<dbReference type="Gene3D" id="1.20.1250.20">
    <property type="entry name" value="MFS general substrate transporter like domains"/>
    <property type="match status" value="1"/>
</dbReference>
<dbReference type="Proteomes" id="UP000029050">
    <property type="component" value="Unassembled WGS sequence"/>
</dbReference>
<feature type="transmembrane region" description="Helical" evidence="7">
    <location>
        <begin position="279"/>
        <end position="300"/>
    </location>
</feature>
<accession>A0A087CJ98</accession>
<dbReference type="SUPFAM" id="SSF103473">
    <property type="entry name" value="MFS general substrate transporter"/>
    <property type="match status" value="1"/>
</dbReference>
<evidence type="ECO:0000313" key="9">
    <source>
        <dbReference type="Proteomes" id="UP000029050"/>
    </source>
</evidence>
<dbReference type="Pfam" id="PF07690">
    <property type="entry name" value="MFS_1"/>
    <property type="match status" value="1"/>
</dbReference>
<evidence type="ECO:0000313" key="8">
    <source>
        <dbReference type="EMBL" id="KFI83348.1"/>
    </source>
</evidence>
<dbReference type="GO" id="GO:0005886">
    <property type="term" value="C:plasma membrane"/>
    <property type="evidence" value="ECO:0007669"/>
    <property type="project" value="UniProtKB-SubCell"/>
</dbReference>
<dbReference type="InterPro" id="IPR036259">
    <property type="entry name" value="MFS_trans_sf"/>
</dbReference>
<keyword evidence="3" id="KW-1003">Cell membrane</keyword>
<feature type="transmembrane region" description="Helical" evidence="7">
    <location>
        <begin position="335"/>
        <end position="361"/>
    </location>
</feature>
<dbReference type="PANTHER" id="PTHR23517:SF13">
    <property type="entry name" value="MAJOR FACILITATOR SUPERFAMILY MFS_1"/>
    <property type="match status" value="1"/>
</dbReference>
<feature type="transmembrane region" description="Helical" evidence="7">
    <location>
        <begin position="252"/>
        <end position="272"/>
    </location>
</feature>
<feature type="transmembrane region" description="Helical" evidence="7">
    <location>
        <begin position="172"/>
        <end position="191"/>
    </location>
</feature>
<feature type="transmembrane region" description="Helical" evidence="7">
    <location>
        <begin position="136"/>
        <end position="160"/>
    </location>
</feature>
<dbReference type="AlphaFoldDB" id="A0A087CJ98"/>
<dbReference type="STRING" id="218140.BPSY_0444"/>
<dbReference type="PANTHER" id="PTHR23517">
    <property type="entry name" value="RESISTANCE PROTEIN MDTM, PUTATIVE-RELATED-RELATED"/>
    <property type="match status" value="1"/>
</dbReference>
<evidence type="ECO:0000256" key="1">
    <source>
        <dbReference type="ARBA" id="ARBA00004651"/>
    </source>
</evidence>
<evidence type="ECO:0000256" key="6">
    <source>
        <dbReference type="ARBA" id="ARBA00023136"/>
    </source>
</evidence>
<evidence type="ECO:0000256" key="2">
    <source>
        <dbReference type="ARBA" id="ARBA00022448"/>
    </source>
</evidence>
<feature type="transmembrane region" description="Helical" evidence="7">
    <location>
        <begin position="78"/>
        <end position="100"/>
    </location>
</feature>
<feature type="transmembrane region" description="Helical" evidence="7">
    <location>
        <begin position="43"/>
        <end position="66"/>
    </location>
</feature>
<feature type="transmembrane region" description="Helical" evidence="7">
    <location>
        <begin position="306"/>
        <end position="323"/>
    </location>
</feature>
<keyword evidence="6 7" id="KW-0472">Membrane</keyword>
<dbReference type="eggNOG" id="COG2814">
    <property type="taxonomic scope" value="Bacteria"/>
</dbReference>
<evidence type="ECO:0000256" key="5">
    <source>
        <dbReference type="ARBA" id="ARBA00022989"/>
    </source>
</evidence>
<sequence length="400" mass="41073">MHQREHGVSARNPWAAAWCFFVVMSSVTITTPLWGYYEVRYDFGSTGVSIAFGAMALGVFVALPLFGGLSDSWGRFKVMTLAIIVSLLAVGILLLPGVAALLVARVMQGFAVALTVSSVPPAISEGLARGGEARTALAAAVSTLANLGGLGMGSMLSAGVVRTVGHPFSAPYISIAVLLCTALVPCGRGAAEDRAWSGFAVRLPRVPDGGLMRYVGAGVSALAAFAAFSVYASLGPGVLADVFSVRTPIAGPALYCAVMAFSAVGQLTVLHIRTGWRQWIGIALFIGGFGVVTAAVIRVILPEFEVGGIVLGLGSGILFAEALRSVTSSSHPDTAAASQAGFFMMAYVGMIVPIIALASLIRLLGTPAAFGLTGVILSLLAILGAVASRPRRYRGGDIGV</sequence>
<organism evidence="8 9">
    <name type="scientific">Bifidobacterium psychraerophilum</name>
    <dbReference type="NCBI Taxonomy" id="218140"/>
    <lineage>
        <taxon>Bacteria</taxon>
        <taxon>Bacillati</taxon>
        <taxon>Actinomycetota</taxon>
        <taxon>Actinomycetes</taxon>
        <taxon>Bifidobacteriales</taxon>
        <taxon>Bifidobacteriaceae</taxon>
        <taxon>Bifidobacterium</taxon>
    </lineage>
</organism>
<feature type="transmembrane region" description="Helical" evidence="7">
    <location>
        <begin position="211"/>
        <end position="232"/>
    </location>
</feature>
<reference evidence="8 9" key="1">
    <citation type="submission" date="2014-03" db="EMBL/GenBank/DDBJ databases">
        <title>Genomics of Bifidobacteria.</title>
        <authorList>
            <person name="Ventura M."/>
            <person name="Milani C."/>
            <person name="Lugli G.A."/>
        </authorList>
    </citation>
    <scope>NUCLEOTIDE SEQUENCE [LARGE SCALE GENOMIC DNA]</scope>
    <source>
        <strain evidence="8 9">LMG 21775</strain>
    </source>
</reference>
<gene>
    <name evidence="8" type="ORF">BPSY_0444</name>
</gene>
<dbReference type="InterPro" id="IPR050171">
    <property type="entry name" value="MFS_Transporters"/>
</dbReference>
<evidence type="ECO:0000256" key="4">
    <source>
        <dbReference type="ARBA" id="ARBA00022692"/>
    </source>
</evidence>
<feature type="transmembrane region" description="Helical" evidence="7">
    <location>
        <begin position="12"/>
        <end position="37"/>
    </location>
</feature>
<keyword evidence="4 7" id="KW-0812">Transmembrane</keyword>
<dbReference type="GO" id="GO:0022857">
    <property type="term" value="F:transmembrane transporter activity"/>
    <property type="evidence" value="ECO:0007669"/>
    <property type="project" value="InterPro"/>
</dbReference>
<protein>
    <submittedName>
        <fullName evidence="8">Major Facilitator protein</fullName>
    </submittedName>
</protein>
<keyword evidence="5 7" id="KW-1133">Transmembrane helix</keyword>
<dbReference type="InterPro" id="IPR011701">
    <property type="entry name" value="MFS"/>
</dbReference>
<proteinExistence type="predicted"/>
<dbReference type="EMBL" id="JGZI01000007">
    <property type="protein sequence ID" value="KFI83348.1"/>
    <property type="molecule type" value="Genomic_DNA"/>
</dbReference>
<comment type="caution">
    <text evidence="8">The sequence shown here is derived from an EMBL/GenBank/DDBJ whole genome shotgun (WGS) entry which is preliminary data.</text>
</comment>
<feature type="transmembrane region" description="Helical" evidence="7">
    <location>
        <begin position="367"/>
        <end position="387"/>
    </location>
</feature>
<comment type="subcellular location">
    <subcellularLocation>
        <location evidence="1">Cell membrane</location>
        <topology evidence="1">Multi-pass membrane protein</topology>
    </subcellularLocation>
</comment>
<evidence type="ECO:0000256" key="7">
    <source>
        <dbReference type="SAM" id="Phobius"/>
    </source>
</evidence>
<name>A0A087CJ98_9BIFI</name>
<keyword evidence="9" id="KW-1185">Reference proteome</keyword>
<evidence type="ECO:0000256" key="3">
    <source>
        <dbReference type="ARBA" id="ARBA00022475"/>
    </source>
</evidence>